<keyword evidence="5" id="KW-1185">Reference proteome</keyword>
<evidence type="ECO:0000256" key="2">
    <source>
        <dbReference type="ARBA" id="ARBA00023002"/>
    </source>
</evidence>
<organism evidence="4 5">
    <name type="scientific">Brevibacillus brevis</name>
    <name type="common">Bacillus brevis</name>
    <dbReference type="NCBI Taxonomy" id="1393"/>
    <lineage>
        <taxon>Bacteria</taxon>
        <taxon>Bacillati</taxon>
        <taxon>Bacillota</taxon>
        <taxon>Bacilli</taxon>
        <taxon>Bacillales</taxon>
        <taxon>Paenibacillaceae</taxon>
        <taxon>Brevibacillus</taxon>
    </lineage>
</organism>
<dbReference type="InterPro" id="IPR036291">
    <property type="entry name" value="NAD(P)-bd_dom_sf"/>
</dbReference>
<dbReference type="CDD" id="cd05289">
    <property type="entry name" value="MDR_like_2"/>
    <property type="match status" value="1"/>
</dbReference>
<reference evidence="4 5" key="1">
    <citation type="submission" date="2023-09" db="EMBL/GenBank/DDBJ databases">
        <title>Complete Genome and Methylome dissection of Bacillus brevis NEB573 original source of BbsI restriction endonuclease.</title>
        <authorList>
            <person name="Fomenkov A."/>
            <person name="Roberts R.D."/>
        </authorList>
    </citation>
    <scope>NUCLEOTIDE SEQUENCE [LARGE SCALE GENOMIC DNA]</scope>
    <source>
        <strain evidence="4 5">NEB573</strain>
    </source>
</reference>
<dbReference type="Gene3D" id="3.40.50.720">
    <property type="entry name" value="NAD(P)-binding Rossmann-like Domain"/>
    <property type="match status" value="1"/>
</dbReference>
<evidence type="ECO:0000256" key="1">
    <source>
        <dbReference type="ARBA" id="ARBA00022857"/>
    </source>
</evidence>
<dbReference type="Gene3D" id="3.90.180.10">
    <property type="entry name" value="Medium-chain alcohol dehydrogenases, catalytic domain"/>
    <property type="match status" value="1"/>
</dbReference>
<keyword evidence="1" id="KW-0521">NADP</keyword>
<dbReference type="InterPro" id="IPR020843">
    <property type="entry name" value="ER"/>
</dbReference>
<dbReference type="EC" id="1.-.-.-" evidence="4"/>
<name>A0ABY9T8M1_BREBE</name>
<dbReference type="InterPro" id="IPR011032">
    <property type="entry name" value="GroES-like_sf"/>
</dbReference>
<evidence type="ECO:0000313" key="4">
    <source>
        <dbReference type="EMBL" id="WNC16455.1"/>
    </source>
</evidence>
<dbReference type="Proteomes" id="UP001256827">
    <property type="component" value="Chromosome"/>
</dbReference>
<dbReference type="SMART" id="SM00829">
    <property type="entry name" value="PKS_ER"/>
    <property type="match status" value="1"/>
</dbReference>
<evidence type="ECO:0000313" key="5">
    <source>
        <dbReference type="Proteomes" id="UP001256827"/>
    </source>
</evidence>
<evidence type="ECO:0000259" key="3">
    <source>
        <dbReference type="SMART" id="SM00829"/>
    </source>
</evidence>
<dbReference type="SUPFAM" id="SSF50129">
    <property type="entry name" value="GroES-like"/>
    <property type="match status" value="1"/>
</dbReference>
<keyword evidence="2 4" id="KW-0560">Oxidoreductase</keyword>
<dbReference type="PANTHER" id="PTHR48106">
    <property type="entry name" value="QUINONE OXIDOREDUCTASE PIG3-RELATED"/>
    <property type="match status" value="1"/>
</dbReference>
<dbReference type="Pfam" id="PF13602">
    <property type="entry name" value="ADH_zinc_N_2"/>
    <property type="match status" value="1"/>
</dbReference>
<dbReference type="InterPro" id="IPR013154">
    <property type="entry name" value="ADH-like_N"/>
</dbReference>
<sequence length="303" mass="32370">MKAAGILTFGPPEVLQLIEVDSPQAGRQEVRVQVKAAGVQPFDLAVRSGWAPPGGEIRFPQVLGNEFAGIVDQVGEEVSGFSIGDEVIGFRVLGCQAEYVVVGPEQLVKKPKEMPWEVAAVLPASGQTAHTAWEVLGVREGETVLVHAAAGGVGTFAVQIAIARGATVIGTASEKNHEYLRSLGAIPVRYGPGLVERVRALTPDGVDAALDAAGADALMASVELVQQKERIGTIVAFELAEQLGLRFIRNQRSAERLQELVDLYRQGKLHITIREAFPLRQAAAAHRELESGHGRGKIVIVME</sequence>
<gene>
    <name evidence="4" type="ORF">RGB73_09095</name>
</gene>
<accession>A0ABY9T8M1</accession>
<dbReference type="GO" id="GO:0016491">
    <property type="term" value="F:oxidoreductase activity"/>
    <property type="evidence" value="ECO:0007669"/>
    <property type="project" value="UniProtKB-KW"/>
</dbReference>
<dbReference type="EMBL" id="CP134050">
    <property type="protein sequence ID" value="WNC16455.1"/>
    <property type="molecule type" value="Genomic_DNA"/>
</dbReference>
<feature type="domain" description="Enoyl reductase (ER)" evidence="3">
    <location>
        <begin position="10"/>
        <end position="300"/>
    </location>
</feature>
<dbReference type="SUPFAM" id="SSF51735">
    <property type="entry name" value="NAD(P)-binding Rossmann-fold domains"/>
    <property type="match status" value="1"/>
</dbReference>
<proteinExistence type="predicted"/>
<protein>
    <submittedName>
        <fullName evidence="4">NADP-dependent oxidoreductase</fullName>
        <ecNumber evidence="4">1.-.-.-</ecNumber>
    </submittedName>
</protein>
<dbReference type="Pfam" id="PF08240">
    <property type="entry name" value="ADH_N"/>
    <property type="match status" value="1"/>
</dbReference>
<dbReference type="RefSeq" id="WP_310771133.1">
    <property type="nucleotide sequence ID" value="NZ_CP134050.1"/>
</dbReference>